<dbReference type="CDD" id="cd04301">
    <property type="entry name" value="NAT_SF"/>
    <property type="match status" value="1"/>
</dbReference>
<keyword evidence="4" id="KW-0687">Ribonucleoprotein</keyword>
<evidence type="ECO:0000256" key="2">
    <source>
        <dbReference type="ARBA" id="ARBA00023315"/>
    </source>
</evidence>
<name>A0A1M6JG43_REIAG</name>
<dbReference type="InterPro" id="IPR016181">
    <property type="entry name" value="Acyl_CoA_acyltransferase"/>
</dbReference>
<dbReference type="EMBL" id="FRAA01000001">
    <property type="protein sequence ID" value="SHJ45661.1"/>
    <property type="molecule type" value="Genomic_DNA"/>
</dbReference>
<reference evidence="5" key="1">
    <citation type="submission" date="2016-11" db="EMBL/GenBank/DDBJ databases">
        <authorList>
            <person name="Varghese N."/>
            <person name="Submissions S."/>
        </authorList>
    </citation>
    <scope>NUCLEOTIDE SEQUENCE [LARGE SCALE GENOMIC DNA]</scope>
    <source>
        <strain evidence="5">DSM 26134</strain>
    </source>
</reference>
<evidence type="ECO:0000256" key="1">
    <source>
        <dbReference type="ARBA" id="ARBA00022679"/>
    </source>
</evidence>
<keyword evidence="1" id="KW-0808">Transferase</keyword>
<dbReference type="AlphaFoldDB" id="A0A1M6JG43"/>
<dbReference type="Proteomes" id="UP000184474">
    <property type="component" value="Unassembled WGS sequence"/>
</dbReference>
<sequence>MSKVQWVRAESVDALQDVVDLAAEIWNEYFPAIIGQSQVDYMLGKFSSLEAMLAQQSEGYQYYLIQDSEELLGYFTFKTDRTKLFLSKLYIYADHRGKGLAREVLAFLKEQAREGSVSIIRLTVNKDNIASISAYEKLGFVIIEEVVVDIGGGYVMDDYVMEYQINGFKVVNMEASH</sequence>
<keyword evidence="5" id="KW-1185">Reference proteome</keyword>
<protein>
    <submittedName>
        <fullName evidence="4">Ribosomal protein S18 acetylase RimI</fullName>
    </submittedName>
</protein>
<organism evidence="4 5">
    <name type="scientific">Reichenbachiella agariperforans</name>
    <dbReference type="NCBI Taxonomy" id="156994"/>
    <lineage>
        <taxon>Bacteria</taxon>
        <taxon>Pseudomonadati</taxon>
        <taxon>Bacteroidota</taxon>
        <taxon>Cytophagia</taxon>
        <taxon>Cytophagales</taxon>
        <taxon>Reichenbachiellaceae</taxon>
        <taxon>Reichenbachiella</taxon>
    </lineage>
</organism>
<dbReference type="GO" id="GO:0005840">
    <property type="term" value="C:ribosome"/>
    <property type="evidence" value="ECO:0007669"/>
    <property type="project" value="UniProtKB-KW"/>
</dbReference>
<dbReference type="Pfam" id="PF00583">
    <property type="entry name" value="Acetyltransf_1"/>
    <property type="match status" value="1"/>
</dbReference>
<dbReference type="InterPro" id="IPR050680">
    <property type="entry name" value="YpeA/RimI_acetyltransf"/>
</dbReference>
<feature type="domain" description="N-acetyltransferase" evidence="3">
    <location>
        <begin position="9"/>
        <end position="166"/>
    </location>
</feature>
<dbReference type="PROSITE" id="PS51186">
    <property type="entry name" value="GNAT"/>
    <property type="match status" value="1"/>
</dbReference>
<dbReference type="GO" id="GO:0016747">
    <property type="term" value="F:acyltransferase activity, transferring groups other than amino-acyl groups"/>
    <property type="evidence" value="ECO:0007669"/>
    <property type="project" value="InterPro"/>
</dbReference>
<dbReference type="RefSeq" id="WP_073118583.1">
    <property type="nucleotide sequence ID" value="NZ_FRAA01000001.1"/>
</dbReference>
<keyword evidence="2" id="KW-0012">Acyltransferase</keyword>
<keyword evidence="4" id="KW-0689">Ribosomal protein</keyword>
<evidence type="ECO:0000313" key="5">
    <source>
        <dbReference type="Proteomes" id="UP000184474"/>
    </source>
</evidence>
<accession>A0A1M6JG43</accession>
<dbReference type="SUPFAM" id="SSF55729">
    <property type="entry name" value="Acyl-CoA N-acyltransferases (Nat)"/>
    <property type="match status" value="1"/>
</dbReference>
<dbReference type="PANTHER" id="PTHR43420">
    <property type="entry name" value="ACETYLTRANSFERASE"/>
    <property type="match status" value="1"/>
</dbReference>
<dbReference type="STRING" id="156994.SAMN04488028_101181"/>
<dbReference type="Gene3D" id="3.40.630.30">
    <property type="match status" value="1"/>
</dbReference>
<evidence type="ECO:0000259" key="3">
    <source>
        <dbReference type="PROSITE" id="PS51186"/>
    </source>
</evidence>
<evidence type="ECO:0000313" key="4">
    <source>
        <dbReference type="EMBL" id="SHJ45661.1"/>
    </source>
</evidence>
<proteinExistence type="predicted"/>
<gene>
    <name evidence="4" type="ORF">SAMN04488028_101181</name>
</gene>
<dbReference type="InterPro" id="IPR000182">
    <property type="entry name" value="GNAT_dom"/>
</dbReference>